<dbReference type="Gene3D" id="3.40.50.300">
    <property type="entry name" value="P-loop containing nucleotide triphosphate hydrolases"/>
    <property type="match status" value="1"/>
</dbReference>
<accession>A0AA49X3N4</accession>
<protein>
    <submittedName>
        <fullName evidence="1">Terminase large subunit</fullName>
    </submittedName>
</protein>
<name>A0AA49X3N4_9VIRU</name>
<dbReference type="InterPro" id="IPR027417">
    <property type="entry name" value="P-loop_NTPase"/>
</dbReference>
<proteinExistence type="predicted"/>
<organism evidence="1">
    <name type="scientific">Firmicutes phage HS11</name>
    <dbReference type="NCBI Taxonomy" id="3056393"/>
    <lineage>
        <taxon>Viruses</taxon>
    </lineage>
</organism>
<evidence type="ECO:0000313" key="1">
    <source>
        <dbReference type="EMBL" id="WLJ25919.1"/>
    </source>
</evidence>
<sequence>MPAKMDEIIKLLVNDPYLVAEAVGFKDFREWPHNDWLKKILFADNTVTTIQAHRGSYKTTALSVAVALFMVMYPTKTIFLVRKTEGDVATFVSQVKNILGNKVLREMAKALYGIDLHFSKSSMLSLDTNLNSGVKGAYQFDTVSLSGSLTGKHADWVITDDIVTLRDRISRAEREHTKEMYMELQNVVNRGGRITNLGTPWHKEDAFLLMGEIDRYSIYDTGMIDHEQEKRLRQSMSPSLFAANYELKHIADEEAMFDAPRFYEGNSADIHDGTSHIDAAYGGSDYTAFTIAKSIDEEKIIVFGKLWPKHVDDCLGEIEAFHKALRAGTVYTEKNADKGYLLKELMRRGIPAGNYNETMNKFIKISTHLRSNWGRVYFLRETDPEYIQQILDYTENAEHDDAPDSLACIMRRLENGVKLRTFRL</sequence>
<dbReference type="EMBL" id="OQ890319">
    <property type="protein sequence ID" value="WLJ25919.1"/>
    <property type="molecule type" value="Genomic_DNA"/>
</dbReference>
<reference evidence="1" key="1">
    <citation type="submission" date="2023-04" db="EMBL/GenBank/DDBJ databases">
        <title>The human skin virome in hidradenitis suppurativa patients.</title>
        <authorList>
            <person name="Jansen D."/>
        </authorList>
    </citation>
    <scope>NUCLEOTIDE SEQUENCE</scope>
    <source>
        <strain evidence="1">VC3_JansenPhageH</strain>
    </source>
</reference>